<name>A0A645BZC4_9ZZZZ</name>
<comment type="caution">
    <text evidence="1">The sequence shown here is derived from an EMBL/GenBank/DDBJ whole genome shotgun (WGS) entry which is preliminary data.</text>
</comment>
<sequence length="320" mass="36945">MNQLRTLSYVRTKLAVYPYSYSDILKETRYGDNVLLECDVINSDVLYEAFLGKTVSLIEQYINKAMHAEYRAEDVFDISTQDQLLIEHLVNASEGNMRRLVCLLDSSMNEAFSKNQGNDVVHIEDVISALHKQGAEMESFYQDSEKEFLENLCKLCRSRYTNKFTFPNKSSSIGKFTSFSEEYNIINIRQAGAGRKGTIYNFDYAYCVYKDIPTHYVKGSEKIDRTRSRSIGEPIKRVAQLSDELIVQSSLPRKINGKIDNVFEEIEAGTIMGEDKKRYIFLKAHIIKQDRKRPYHVGSNLRFLPSLEKDTLWATEIELL</sequence>
<gene>
    <name evidence="1" type="ORF">SDC9_116982</name>
</gene>
<proteinExistence type="predicted"/>
<evidence type="ECO:0000313" key="1">
    <source>
        <dbReference type="EMBL" id="MPM70031.1"/>
    </source>
</evidence>
<organism evidence="1">
    <name type="scientific">bioreactor metagenome</name>
    <dbReference type="NCBI Taxonomy" id="1076179"/>
    <lineage>
        <taxon>unclassified sequences</taxon>
        <taxon>metagenomes</taxon>
        <taxon>ecological metagenomes</taxon>
    </lineage>
</organism>
<dbReference type="EMBL" id="VSSQ01023226">
    <property type="protein sequence ID" value="MPM70031.1"/>
    <property type="molecule type" value="Genomic_DNA"/>
</dbReference>
<accession>A0A645BZC4</accession>
<reference evidence="1" key="1">
    <citation type="submission" date="2019-08" db="EMBL/GenBank/DDBJ databases">
        <authorList>
            <person name="Kucharzyk K."/>
            <person name="Murdoch R.W."/>
            <person name="Higgins S."/>
            <person name="Loffler F."/>
        </authorList>
    </citation>
    <scope>NUCLEOTIDE SEQUENCE</scope>
</reference>
<protein>
    <submittedName>
        <fullName evidence="1">Uncharacterized protein</fullName>
    </submittedName>
</protein>
<dbReference type="AlphaFoldDB" id="A0A645BZC4"/>